<protein>
    <submittedName>
        <fullName evidence="1">Uncharacterized protein</fullName>
    </submittedName>
</protein>
<comment type="caution">
    <text evidence="1">The sequence shown here is derived from an EMBL/GenBank/DDBJ whole genome shotgun (WGS) entry which is preliminary data.</text>
</comment>
<evidence type="ECO:0000313" key="2">
    <source>
        <dbReference type="Proteomes" id="UP000289703"/>
    </source>
</evidence>
<dbReference type="RefSeq" id="WP_129255644.1">
    <property type="nucleotide sequence ID" value="NZ_SAXA01000020.1"/>
</dbReference>
<proteinExistence type="predicted"/>
<dbReference type="Proteomes" id="UP000289703">
    <property type="component" value="Unassembled WGS sequence"/>
</dbReference>
<organism evidence="1 2">
    <name type="scientific">Ancylomarina salipaludis</name>
    <dbReference type="NCBI Taxonomy" id="2501299"/>
    <lineage>
        <taxon>Bacteria</taxon>
        <taxon>Pseudomonadati</taxon>
        <taxon>Bacteroidota</taxon>
        <taxon>Bacteroidia</taxon>
        <taxon>Marinilabiliales</taxon>
        <taxon>Marinifilaceae</taxon>
        <taxon>Ancylomarina</taxon>
    </lineage>
</organism>
<sequence>MCATANQTRVWTKFQSEITSEELAVFKCAFKNYEGGDYAPIAVSTLVRNRVCYSFFCNVKREYPQEIYVPAIVEICLGDNNIPKISNIIVYER</sequence>
<reference evidence="1 2" key="1">
    <citation type="submission" date="2019-01" db="EMBL/GenBank/DDBJ databases">
        <title>Ancylomarina salipaludis sp. nov., isolated from a salt marsh.</title>
        <authorList>
            <person name="Yoon J.-H."/>
        </authorList>
    </citation>
    <scope>NUCLEOTIDE SEQUENCE [LARGE SCALE GENOMIC DNA]</scope>
    <source>
        <strain evidence="1 2">SHSM-M15</strain>
    </source>
</reference>
<dbReference type="OrthoDB" id="2051973at2"/>
<dbReference type="AlphaFoldDB" id="A0A4Q1JI11"/>
<name>A0A4Q1JI11_9BACT</name>
<dbReference type="EMBL" id="SAXA01000020">
    <property type="protein sequence ID" value="RXQ88067.1"/>
    <property type="molecule type" value="Genomic_DNA"/>
</dbReference>
<keyword evidence="2" id="KW-1185">Reference proteome</keyword>
<accession>A0A4Q1JI11</accession>
<evidence type="ECO:0000313" key="1">
    <source>
        <dbReference type="EMBL" id="RXQ88067.1"/>
    </source>
</evidence>
<gene>
    <name evidence="1" type="ORF">EO244_15745</name>
</gene>